<name>A0A835IXY0_9MAGN</name>
<dbReference type="GO" id="GO:0003714">
    <property type="term" value="F:transcription corepressor activity"/>
    <property type="evidence" value="ECO:0007669"/>
    <property type="project" value="InterPro"/>
</dbReference>
<keyword evidence="2" id="KW-1185">Reference proteome</keyword>
<dbReference type="Proteomes" id="UP000631114">
    <property type="component" value="Unassembled WGS sequence"/>
</dbReference>
<sequence>MASNHMAIAIAIAMDRTIHGSEQGEPTVILLSPSSPSPGVGASVDSARHPSGSQFTMFLTAPLQAFCLLLGFSGSSFDMDVYNKAEKLLSSLLNVWGLTLATSDMLDPVWEQILCDPFLRRLLLRFIFCRAVVALYAPTFEKKEFLPKCLPDLPDSVLPATAASQSIVLQMANIFGVTDHFIISEEIILSEIESDSKNSPTFRVSENPDIHCAEQNGY</sequence>
<proteinExistence type="predicted"/>
<evidence type="ECO:0008006" key="3">
    <source>
        <dbReference type="Google" id="ProtNLM"/>
    </source>
</evidence>
<protein>
    <recommendedName>
        <fullName evidence="3">Protein SCAI</fullName>
    </recommendedName>
</protein>
<dbReference type="Pfam" id="PF12070">
    <property type="entry name" value="SCAI"/>
    <property type="match status" value="1"/>
</dbReference>
<dbReference type="AlphaFoldDB" id="A0A835IXY0"/>
<accession>A0A835IXY0</accession>
<dbReference type="InterPro" id="IPR022709">
    <property type="entry name" value="SCAI"/>
</dbReference>
<dbReference type="OrthoDB" id="525027at2759"/>
<gene>
    <name evidence="1" type="ORF">IFM89_009165</name>
</gene>
<comment type="caution">
    <text evidence="1">The sequence shown here is derived from an EMBL/GenBank/DDBJ whole genome shotgun (WGS) entry which is preliminary data.</text>
</comment>
<dbReference type="PANTHER" id="PTHR21243">
    <property type="entry name" value="PROTEIN SCAI"/>
    <property type="match status" value="1"/>
</dbReference>
<evidence type="ECO:0000313" key="2">
    <source>
        <dbReference type="Proteomes" id="UP000631114"/>
    </source>
</evidence>
<dbReference type="GO" id="GO:0006351">
    <property type="term" value="P:DNA-templated transcription"/>
    <property type="evidence" value="ECO:0007669"/>
    <property type="project" value="InterPro"/>
</dbReference>
<dbReference type="EMBL" id="JADFTS010000001">
    <property type="protein sequence ID" value="KAF9624257.1"/>
    <property type="molecule type" value="Genomic_DNA"/>
</dbReference>
<evidence type="ECO:0000313" key="1">
    <source>
        <dbReference type="EMBL" id="KAF9624257.1"/>
    </source>
</evidence>
<reference evidence="1 2" key="1">
    <citation type="submission" date="2020-10" db="EMBL/GenBank/DDBJ databases">
        <title>The Coptis chinensis genome and diversification of protoberbering-type alkaloids.</title>
        <authorList>
            <person name="Wang B."/>
            <person name="Shu S."/>
            <person name="Song C."/>
            <person name="Liu Y."/>
        </authorList>
    </citation>
    <scope>NUCLEOTIDE SEQUENCE [LARGE SCALE GENOMIC DNA]</scope>
    <source>
        <strain evidence="1">HL-2020</strain>
        <tissue evidence="1">Leaf</tissue>
    </source>
</reference>
<organism evidence="1 2">
    <name type="scientific">Coptis chinensis</name>
    <dbReference type="NCBI Taxonomy" id="261450"/>
    <lineage>
        <taxon>Eukaryota</taxon>
        <taxon>Viridiplantae</taxon>
        <taxon>Streptophyta</taxon>
        <taxon>Embryophyta</taxon>
        <taxon>Tracheophyta</taxon>
        <taxon>Spermatophyta</taxon>
        <taxon>Magnoliopsida</taxon>
        <taxon>Ranunculales</taxon>
        <taxon>Ranunculaceae</taxon>
        <taxon>Coptidoideae</taxon>
        <taxon>Coptis</taxon>
    </lineage>
</organism>